<evidence type="ECO:0000259" key="11">
    <source>
        <dbReference type="Pfam" id="PF01467"/>
    </source>
</evidence>
<dbReference type="CDD" id="cd02165">
    <property type="entry name" value="NMNAT"/>
    <property type="match status" value="1"/>
</dbReference>
<reference evidence="12 13" key="1">
    <citation type="submission" date="2018-09" db="EMBL/GenBank/DDBJ databases">
        <title>Bacillus saliacetes sp. nov., isolated from Thai shrimp paste (Ka-pi).</title>
        <authorList>
            <person name="Daroonpunt R."/>
            <person name="Tanasupawat S."/>
            <person name="Yiamsombut S."/>
        </authorList>
    </citation>
    <scope>NUCLEOTIDE SEQUENCE [LARGE SCALE GENOMIC DNA]</scope>
    <source>
        <strain evidence="12 13">SKP7-4</strain>
    </source>
</reference>
<gene>
    <name evidence="10" type="primary">nadD</name>
    <name evidence="12" type="ORF">D3H55_03310</name>
</gene>
<evidence type="ECO:0000256" key="10">
    <source>
        <dbReference type="HAMAP-Rule" id="MF_00244"/>
    </source>
</evidence>
<evidence type="ECO:0000256" key="5">
    <source>
        <dbReference type="ARBA" id="ARBA00022695"/>
    </source>
</evidence>
<keyword evidence="4 10" id="KW-0808">Transferase</keyword>
<name>A0A3A1R8D5_9BACI</name>
<dbReference type="EC" id="2.7.7.18" evidence="10"/>
<comment type="similarity">
    <text evidence="10">Belongs to the NadD family.</text>
</comment>
<comment type="caution">
    <text evidence="12">The sequence shown here is derived from an EMBL/GenBank/DDBJ whole genome shotgun (WGS) entry which is preliminary data.</text>
</comment>
<evidence type="ECO:0000313" key="13">
    <source>
        <dbReference type="Proteomes" id="UP000265801"/>
    </source>
</evidence>
<comment type="pathway">
    <text evidence="2 10">Cofactor biosynthesis; NAD(+) biosynthesis; deamido-NAD(+) from nicotinate D-ribonucleotide: step 1/1.</text>
</comment>
<keyword evidence="6 10" id="KW-0547">Nucleotide-binding</keyword>
<dbReference type="HAMAP" id="MF_00244">
    <property type="entry name" value="NaMN_adenylyltr"/>
    <property type="match status" value="1"/>
</dbReference>
<dbReference type="InterPro" id="IPR005248">
    <property type="entry name" value="NadD/NMNAT"/>
</dbReference>
<keyword evidence="13" id="KW-1185">Reference proteome</keyword>
<keyword evidence="5 10" id="KW-0548">Nucleotidyltransferase</keyword>
<evidence type="ECO:0000256" key="2">
    <source>
        <dbReference type="ARBA" id="ARBA00005019"/>
    </source>
</evidence>
<dbReference type="PANTHER" id="PTHR39321:SF3">
    <property type="entry name" value="PHOSPHOPANTETHEINE ADENYLYLTRANSFERASE"/>
    <property type="match status" value="1"/>
</dbReference>
<keyword evidence="7 10" id="KW-0067">ATP-binding</keyword>
<accession>A0A3A1R8D5</accession>
<dbReference type="UniPathway" id="UPA00253">
    <property type="reaction ID" value="UER00332"/>
</dbReference>
<dbReference type="EMBL" id="QXIR01000003">
    <property type="protein sequence ID" value="RIW37613.1"/>
    <property type="molecule type" value="Genomic_DNA"/>
</dbReference>
<dbReference type="AlphaFoldDB" id="A0A3A1R8D5"/>
<comment type="catalytic activity">
    <reaction evidence="9 10">
        <text>nicotinate beta-D-ribonucleotide + ATP + H(+) = deamido-NAD(+) + diphosphate</text>
        <dbReference type="Rhea" id="RHEA:22860"/>
        <dbReference type="ChEBI" id="CHEBI:15378"/>
        <dbReference type="ChEBI" id="CHEBI:30616"/>
        <dbReference type="ChEBI" id="CHEBI:33019"/>
        <dbReference type="ChEBI" id="CHEBI:57502"/>
        <dbReference type="ChEBI" id="CHEBI:58437"/>
        <dbReference type="EC" id="2.7.7.18"/>
    </reaction>
</comment>
<dbReference type="SUPFAM" id="SSF52374">
    <property type="entry name" value="Nucleotidylyl transferase"/>
    <property type="match status" value="1"/>
</dbReference>
<feature type="domain" description="Cytidyltransferase-like" evidence="11">
    <location>
        <begin position="7"/>
        <end position="163"/>
    </location>
</feature>
<dbReference type="NCBIfam" id="NF000840">
    <property type="entry name" value="PRK00071.1-3"/>
    <property type="match status" value="1"/>
</dbReference>
<evidence type="ECO:0000256" key="6">
    <source>
        <dbReference type="ARBA" id="ARBA00022741"/>
    </source>
</evidence>
<evidence type="ECO:0000313" key="12">
    <source>
        <dbReference type="EMBL" id="RIW37613.1"/>
    </source>
</evidence>
<evidence type="ECO:0000256" key="8">
    <source>
        <dbReference type="ARBA" id="ARBA00023027"/>
    </source>
</evidence>
<evidence type="ECO:0000256" key="4">
    <source>
        <dbReference type="ARBA" id="ARBA00022679"/>
    </source>
</evidence>
<sequence>MGKRIGILGGTFNPPHIGHLIIANEVLHKLNLDEIRFMPAGIPPHKKIKGDTSAAQRKEMVSKAIEGHPGFVLETIELEMDGPSYTYETVRLLLQREPDAEFHFIIGGDMIEYLPKWHKIEELSQLIQFAGVKRPGYETESPYNVVMVEIPQIDISSTLIRDRVASGETVAYLIPEKVSDFIREEKLYGEG</sequence>
<dbReference type="Proteomes" id="UP000265801">
    <property type="component" value="Unassembled WGS sequence"/>
</dbReference>
<organism evidence="12 13">
    <name type="scientific">Bacillus salacetis</name>
    <dbReference type="NCBI Taxonomy" id="2315464"/>
    <lineage>
        <taxon>Bacteria</taxon>
        <taxon>Bacillati</taxon>
        <taxon>Bacillota</taxon>
        <taxon>Bacilli</taxon>
        <taxon>Bacillales</taxon>
        <taxon>Bacillaceae</taxon>
        <taxon>Bacillus</taxon>
    </lineage>
</organism>
<keyword evidence="3 10" id="KW-0662">Pyridine nucleotide biosynthesis</keyword>
<keyword evidence="8 10" id="KW-0520">NAD</keyword>
<dbReference type="Pfam" id="PF01467">
    <property type="entry name" value="CTP_transf_like"/>
    <property type="match status" value="1"/>
</dbReference>
<dbReference type="GO" id="GO:0009435">
    <property type="term" value="P:NAD+ biosynthetic process"/>
    <property type="evidence" value="ECO:0007669"/>
    <property type="project" value="UniProtKB-UniRule"/>
</dbReference>
<dbReference type="InterPro" id="IPR014729">
    <property type="entry name" value="Rossmann-like_a/b/a_fold"/>
</dbReference>
<dbReference type="NCBIfam" id="NF000841">
    <property type="entry name" value="PRK00071.1-4"/>
    <property type="match status" value="1"/>
</dbReference>
<protein>
    <recommendedName>
        <fullName evidence="10">Probable nicotinate-nucleotide adenylyltransferase</fullName>
        <ecNumber evidence="10">2.7.7.18</ecNumber>
    </recommendedName>
    <alternativeName>
        <fullName evidence="10">Deamido-NAD(+) diphosphorylase</fullName>
    </alternativeName>
    <alternativeName>
        <fullName evidence="10">Deamido-NAD(+) pyrophosphorylase</fullName>
    </alternativeName>
    <alternativeName>
        <fullName evidence="10">Nicotinate mononucleotide adenylyltransferase</fullName>
        <shortName evidence="10">NaMN adenylyltransferase</shortName>
    </alternativeName>
</protein>
<dbReference type="GO" id="GO:0004515">
    <property type="term" value="F:nicotinate-nucleotide adenylyltransferase activity"/>
    <property type="evidence" value="ECO:0007669"/>
    <property type="project" value="UniProtKB-UniRule"/>
</dbReference>
<evidence type="ECO:0000256" key="9">
    <source>
        <dbReference type="ARBA" id="ARBA00048721"/>
    </source>
</evidence>
<dbReference type="OrthoDB" id="5295945at2"/>
<dbReference type="NCBIfam" id="TIGR00482">
    <property type="entry name" value="nicotinate (nicotinamide) nucleotide adenylyltransferase"/>
    <property type="match status" value="1"/>
</dbReference>
<proteinExistence type="inferred from homology"/>
<comment type="function">
    <text evidence="1 10">Catalyzes the reversible adenylation of nicotinate mononucleotide (NaMN) to nicotinic acid adenine dinucleotide (NaAD).</text>
</comment>
<dbReference type="NCBIfam" id="TIGR00125">
    <property type="entry name" value="cyt_tran_rel"/>
    <property type="match status" value="1"/>
</dbReference>
<dbReference type="RefSeq" id="WP_119545494.1">
    <property type="nucleotide sequence ID" value="NZ_QXIR01000003.1"/>
</dbReference>
<evidence type="ECO:0000256" key="1">
    <source>
        <dbReference type="ARBA" id="ARBA00002324"/>
    </source>
</evidence>
<dbReference type="InterPro" id="IPR004821">
    <property type="entry name" value="Cyt_trans-like"/>
</dbReference>
<dbReference type="PANTHER" id="PTHR39321">
    <property type="entry name" value="NICOTINATE-NUCLEOTIDE ADENYLYLTRANSFERASE-RELATED"/>
    <property type="match status" value="1"/>
</dbReference>
<dbReference type="Gene3D" id="3.40.50.620">
    <property type="entry name" value="HUPs"/>
    <property type="match status" value="1"/>
</dbReference>
<evidence type="ECO:0000256" key="3">
    <source>
        <dbReference type="ARBA" id="ARBA00022642"/>
    </source>
</evidence>
<dbReference type="GO" id="GO:0005524">
    <property type="term" value="F:ATP binding"/>
    <property type="evidence" value="ECO:0007669"/>
    <property type="project" value="UniProtKB-KW"/>
</dbReference>
<evidence type="ECO:0000256" key="7">
    <source>
        <dbReference type="ARBA" id="ARBA00022840"/>
    </source>
</evidence>